<dbReference type="OrthoDB" id="127907at2759"/>
<evidence type="ECO:0000313" key="6">
    <source>
        <dbReference type="Proteomes" id="UP000688947"/>
    </source>
</evidence>
<dbReference type="Pfam" id="PF20147">
    <property type="entry name" value="Crinkler"/>
    <property type="match status" value="1"/>
</dbReference>
<accession>A0A8T1TNX5</accession>
<comment type="caution">
    <text evidence="5">The sequence shown here is derived from an EMBL/GenBank/DDBJ whole genome shotgun (WGS) entry which is preliminary data.</text>
</comment>
<evidence type="ECO:0000313" key="5">
    <source>
        <dbReference type="EMBL" id="KAG6943480.1"/>
    </source>
</evidence>
<evidence type="ECO:0000256" key="3">
    <source>
        <dbReference type="ARBA" id="ARBA00022525"/>
    </source>
</evidence>
<evidence type="ECO:0000256" key="1">
    <source>
        <dbReference type="ARBA" id="ARBA00004340"/>
    </source>
</evidence>
<dbReference type="InterPro" id="IPR045379">
    <property type="entry name" value="Crinkler_N"/>
</dbReference>
<sequence length="117" mass="12714">MVKLFCAVDGVVFDVDIDKGASVSALKKAIKDQSDGLITAPWMKLQLFLAKKDGNWLNGDDVAAVTVDDRGNRHDFVKMDPSLWIKNPKLFGSNFQPEEGQVHVLVVVPGGASTSEN</sequence>
<feature type="non-terminal residue" evidence="5">
    <location>
        <position position="1"/>
    </location>
</feature>
<feature type="domain" description="Crinkler effector protein N-terminal" evidence="4">
    <location>
        <begin position="2"/>
        <end position="107"/>
    </location>
</feature>
<dbReference type="EMBL" id="JAENGZ010002528">
    <property type="protein sequence ID" value="KAG6943480.1"/>
    <property type="molecule type" value="Genomic_DNA"/>
</dbReference>
<protein>
    <recommendedName>
        <fullName evidence="4">Crinkler effector protein N-terminal domain-containing protein</fullName>
    </recommendedName>
</protein>
<name>A0A8T1TNX5_9STRA</name>
<dbReference type="GO" id="GO:0043657">
    <property type="term" value="C:host cell"/>
    <property type="evidence" value="ECO:0007669"/>
    <property type="project" value="UniProtKB-SubCell"/>
</dbReference>
<dbReference type="Proteomes" id="UP000688947">
    <property type="component" value="Unassembled WGS sequence"/>
</dbReference>
<reference evidence="5" key="1">
    <citation type="submission" date="2021-01" db="EMBL/GenBank/DDBJ databases">
        <title>Phytophthora aleatoria, a newly-described species from Pinus radiata is distinct from Phytophthora cactorum isolates based on comparative genomics.</title>
        <authorList>
            <person name="Mcdougal R."/>
            <person name="Panda P."/>
            <person name="Williams N."/>
            <person name="Studholme D.J."/>
        </authorList>
    </citation>
    <scope>NUCLEOTIDE SEQUENCE</scope>
    <source>
        <strain evidence="5">NZFS 3830</strain>
    </source>
</reference>
<evidence type="ECO:0000256" key="2">
    <source>
        <dbReference type="ARBA" id="ARBA00004613"/>
    </source>
</evidence>
<dbReference type="VEuPathDB" id="FungiDB:PC110_g21365"/>
<keyword evidence="3" id="KW-0964">Secreted</keyword>
<organism evidence="5 6">
    <name type="scientific">Phytophthora cactorum</name>
    <dbReference type="NCBI Taxonomy" id="29920"/>
    <lineage>
        <taxon>Eukaryota</taxon>
        <taxon>Sar</taxon>
        <taxon>Stramenopiles</taxon>
        <taxon>Oomycota</taxon>
        <taxon>Peronosporomycetes</taxon>
        <taxon>Peronosporales</taxon>
        <taxon>Peronosporaceae</taxon>
        <taxon>Phytophthora</taxon>
    </lineage>
</organism>
<dbReference type="GO" id="GO:0005576">
    <property type="term" value="C:extracellular region"/>
    <property type="evidence" value="ECO:0007669"/>
    <property type="project" value="UniProtKB-SubCell"/>
</dbReference>
<dbReference type="AlphaFoldDB" id="A0A8T1TNX5"/>
<proteinExistence type="predicted"/>
<gene>
    <name evidence="5" type="ORF">JG687_00018433</name>
</gene>
<comment type="subcellular location">
    <subcellularLocation>
        <location evidence="1">Host cell</location>
    </subcellularLocation>
    <subcellularLocation>
        <location evidence="2">Secreted</location>
    </subcellularLocation>
</comment>
<evidence type="ECO:0000259" key="4">
    <source>
        <dbReference type="Pfam" id="PF20147"/>
    </source>
</evidence>